<sequence>MEPTTPSTCRKKVINGTPFVPRRMKPFRPKDIPRRMEQGEWNPPCPPMEPTTSSQGEWNKEKRRMKPLRPKENGNGTHYDLQWNPPLRPKENETHYALQWNPPLRPKENGTHHVPRRMKPTTPHALYIHKES</sequence>
<evidence type="ECO:0000256" key="1">
    <source>
        <dbReference type="SAM" id="MobiDB-lite"/>
    </source>
</evidence>
<evidence type="ECO:0000313" key="2">
    <source>
        <dbReference type="EMBL" id="ERN10253.1"/>
    </source>
</evidence>
<name>U5CLX4_AMBTC</name>
<dbReference type="HOGENOM" id="CLU_1919927_0_0_1"/>
<protein>
    <submittedName>
        <fullName evidence="2">Uncharacterized protein</fullName>
    </submittedName>
</protein>
<dbReference type="Proteomes" id="UP000017836">
    <property type="component" value="Unassembled WGS sequence"/>
</dbReference>
<reference evidence="3" key="1">
    <citation type="journal article" date="2013" name="Science">
        <title>The Amborella genome and the evolution of flowering plants.</title>
        <authorList>
            <consortium name="Amborella Genome Project"/>
        </authorList>
    </citation>
    <scope>NUCLEOTIDE SEQUENCE [LARGE SCALE GENOMIC DNA]</scope>
</reference>
<evidence type="ECO:0000313" key="3">
    <source>
        <dbReference type="Proteomes" id="UP000017836"/>
    </source>
</evidence>
<keyword evidence="3" id="KW-1185">Reference proteome</keyword>
<dbReference type="AlphaFoldDB" id="U5CLX4"/>
<feature type="region of interest" description="Disordered" evidence="1">
    <location>
        <begin position="1"/>
        <end position="132"/>
    </location>
</feature>
<organism evidence="2 3">
    <name type="scientific">Amborella trichopoda</name>
    <dbReference type="NCBI Taxonomy" id="13333"/>
    <lineage>
        <taxon>Eukaryota</taxon>
        <taxon>Viridiplantae</taxon>
        <taxon>Streptophyta</taxon>
        <taxon>Embryophyta</taxon>
        <taxon>Tracheophyta</taxon>
        <taxon>Spermatophyta</taxon>
        <taxon>Magnoliopsida</taxon>
        <taxon>Amborellales</taxon>
        <taxon>Amborellaceae</taxon>
        <taxon>Amborella</taxon>
    </lineage>
</organism>
<dbReference type="Gramene" id="ERN10253">
    <property type="protein sequence ID" value="ERN10253"/>
    <property type="gene ID" value="AMTR_s02611p00001130"/>
</dbReference>
<feature type="compositionally biased region" description="Basic and acidic residues" evidence="1">
    <location>
        <begin position="28"/>
        <end position="38"/>
    </location>
</feature>
<gene>
    <name evidence="2" type="ORF">AMTR_s02611p00001130</name>
</gene>
<accession>U5CLX4</accession>
<proteinExistence type="predicted"/>
<dbReference type="EMBL" id="KI392908">
    <property type="protein sequence ID" value="ERN10253.1"/>
    <property type="molecule type" value="Genomic_DNA"/>
</dbReference>